<feature type="chain" id="PRO_5009750672" evidence="1">
    <location>
        <begin position="20"/>
        <end position="129"/>
    </location>
</feature>
<dbReference type="RefSeq" id="WP_045098205.1">
    <property type="nucleotide sequence ID" value="NZ_CP020614.1"/>
</dbReference>
<organism evidence="2 4">
    <name type="scientific">Legionella micdadei</name>
    <name type="common">Tatlockia micdadei</name>
    <dbReference type="NCBI Taxonomy" id="451"/>
    <lineage>
        <taxon>Bacteria</taxon>
        <taxon>Pseudomonadati</taxon>
        <taxon>Pseudomonadota</taxon>
        <taxon>Gammaproteobacteria</taxon>
        <taxon>Legionellales</taxon>
        <taxon>Legionellaceae</taxon>
        <taxon>Legionella</taxon>
    </lineage>
</organism>
<dbReference type="Proteomes" id="UP000032414">
    <property type="component" value="Chromosome I"/>
</dbReference>
<evidence type="ECO:0000313" key="4">
    <source>
        <dbReference type="Proteomes" id="UP000032414"/>
    </source>
</evidence>
<dbReference type="Proteomes" id="UP000182998">
    <property type="component" value="Unassembled WGS sequence"/>
</dbReference>
<evidence type="ECO:0000313" key="5">
    <source>
        <dbReference type="Proteomes" id="UP000182998"/>
    </source>
</evidence>
<feature type="signal peptide" evidence="1">
    <location>
        <begin position="1"/>
        <end position="19"/>
    </location>
</feature>
<protein>
    <submittedName>
        <fullName evidence="2">Uncharacterized protein</fullName>
    </submittedName>
</protein>
<dbReference type="EMBL" id="LN614830">
    <property type="protein sequence ID" value="CEG59649.1"/>
    <property type="molecule type" value="Genomic_DNA"/>
</dbReference>
<dbReference type="KEGG" id="tmc:LMI_0289"/>
<evidence type="ECO:0000313" key="3">
    <source>
        <dbReference type="EMBL" id="SCX96456.1"/>
    </source>
</evidence>
<reference evidence="2" key="1">
    <citation type="submission" date="2014-09" db="EMBL/GenBank/DDBJ databases">
        <authorList>
            <person name="GOMEZ-VALERO Laura"/>
        </authorList>
    </citation>
    <scope>NUCLEOTIDE SEQUENCE</scope>
    <source>
        <strain evidence="2">ATCC33218</strain>
    </source>
</reference>
<sequence>MKKIALVLFTSFFAFNAQAKETFSCGYKDYFHLDDEIHPGVYIVSANSNEEMDLRVISPRSFEIRDTERCTTGYGHVTVAYDLYNWCVLDIKDGPYLMHPSINASCNGMRYQGITYDGFNSYSYTIHLD</sequence>
<proteinExistence type="predicted"/>
<dbReference type="STRING" id="451.B6N58_01375"/>
<dbReference type="HOGENOM" id="CLU_1947791_0_0_6"/>
<gene>
    <name evidence="2" type="ORF">LMI_0289</name>
    <name evidence="3" type="ORF">SAMN02982997_00520</name>
</gene>
<dbReference type="PATRIC" id="fig|451.8.peg.556"/>
<reference evidence="3 5" key="3">
    <citation type="submission" date="2016-10" db="EMBL/GenBank/DDBJ databases">
        <authorList>
            <person name="Varghese N."/>
            <person name="Submissions S."/>
        </authorList>
    </citation>
    <scope>NUCLEOTIDE SEQUENCE [LARGE SCALE GENOMIC DNA]</scope>
    <source>
        <strain evidence="3 5">ATCC 33218</strain>
    </source>
</reference>
<dbReference type="EMBL" id="FMVN01000002">
    <property type="protein sequence ID" value="SCX96456.1"/>
    <property type="molecule type" value="Genomic_DNA"/>
</dbReference>
<keyword evidence="1" id="KW-0732">Signal</keyword>
<dbReference type="AlphaFoldDB" id="A0A098GAZ1"/>
<evidence type="ECO:0000256" key="1">
    <source>
        <dbReference type="SAM" id="SignalP"/>
    </source>
</evidence>
<dbReference type="OrthoDB" id="5639313at2"/>
<accession>A0A098GAZ1</accession>
<keyword evidence="5" id="KW-1185">Reference proteome</keyword>
<evidence type="ECO:0000313" key="2">
    <source>
        <dbReference type="EMBL" id="CEG59649.1"/>
    </source>
</evidence>
<name>A0A098GAZ1_LEGMI</name>
<reference evidence="4" key="2">
    <citation type="submission" date="2014-09" db="EMBL/GenBank/DDBJ databases">
        <authorList>
            <person name="Gomez-Valero L."/>
        </authorList>
    </citation>
    <scope>NUCLEOTIDE SEQUENCE [LARGE SCALE GENOMIC DNA]</scope>
    <source>
        <strain evidence="4">ATCC33218</strain>
    </source>
</reference>